<sequence>MAPNTLVGEYIIPASCTTIKGGDSPDKSPFLFCRDNITSISTERGSLLSDVCFYCFANSALVSCDLSECTKLLNINCAMFSGCTKLSSVKLPPNCEALNAGCFKDTKALTKLDLPDTVRTIAGYHPVYYKVFSNSGLRELKINPTSNLRSIRTDCFADSNLEYFYFPEFCTDVSFSAFQGCPIIEFSIHKNNNKYKTDGTSIFIGNNNETLLFVSSAFTGTYSVPSFVTKIESSAIRGCSLSGCHIGSQVTSVGSWVLSASKITEFSFPPQMTTVVEYMFFNCYYLTTVTFTDAIVRIERMAFQSCSALRNLVLPSKLKSIRDGAFAQCFSLRTLTIPATCDQFGDGVFKEISITINSLNPEIQIDNYVMYKNNRQTITAYLGSNASSSIKINSSCTLIGTGAFQLKLLSHVTFDNNEMINISSYAFSSSTIKSITFPSGLMKMEQYAFSNCQNLTSVVFQGSQITAIPDYCFYQCPLLSRIVFPSSITSIGESAFRESPKIGDIGITNLNSLSSIGTYAFYQSGLTTADISSQSHTVGTQAFAQSKLESLTIACNISQQLCQSCASYEYRC</sequence>
<dbReference type="InterPro" id="IPR032675">
    <property type="entry name" value="LRR_dom_sf"/>
</dbReference>
<name>A2E5P1_TRIV3</name>
<dbReference type="STRING" id="5722.A2E5P1"/>
<dbReference type="SUPFAM" id="SSF52058">
    <property type="entry name" value="L domain-like"/>
    <property type="match status" value="2"/>
</dbReference>
<evidence type="ECO:0000313" key="2">
    <source>
        <dbReference type="Proteomes" id="UP000001542"/>
    </source>
</evidence>
<dbReference type="InParanoid" id="A2E5P1"/>
<evidence type="ECO:0000313" key="1">
    <source>
        <dbReference type="EMBL" id="EAY12082.1"/>
    </source>
</evidence>
<protein>
    <submittedName>
        <fullName evidence="1">Surface antigen BspA-like</fullName>
    </submittedName>
</protein>
<dbReference type="Gene3D" id="3.80.10.10">
    <property type="entry name" value="Ribonuclease Inhibitor"/>
    <property type="match status" value="3"/>
</dbReference>
<organism evidence="1 2">
    <name type="scientific">Trichomonas vaginalis (strain ATCC PRA-98 / G3)</name>
    <dbReference type="NCBI Taxonomy" id="412133"/>
    <lineage>
        <taxon>Eukaryota</taxon>
        <taxon>Metamonada</taxon>
        <taxon>Parabasalia</taxon>
        <taxon>Trichomonadida</taxon>
        <taxon>Trichomonadidae</taxon>
        <taxon>Trichomonas</taxon>
    </lineage>
</organism>
<accession>A2E5P1</accession>
<dbReference type="Pfam" id="PF13306">
    <property type="entry name" value="LRR_5"/>
    <property type="match status" value="4"/>
</dbReference>
<dbReference type="EMBL" id="DS113308">
    <property type="protein sequence ID" value="EAY12082.1"/>
    <property type="molecule type" value="Genomic_DNA"/>
</dbReference>
<reference evidence="1" key="2">
    <citation type="journal article" date="2007" name="Science">
        <title>Draft genome sequence of the sexually transmitted pathogen Trichomonas vaginalis.</title>
        <authorList>
            <person name="Carlton J.M."/>
            <person name="Hirt R.P."/>
            <person name="Silva J.C."/>
            <person name="Delcher A.L."/>
            <person name="Schatz M."/>
            <person name="Zhao Q."/>
            <person name="Wortman J.R."/>
            <person name="Bidwell S.L."/>
            <person name="Alsmark U.C.M."/>
            <person name="Besteiro S."/>
            <person name="Sicheritz-Ponten T."/>
            <person name="Noel C.J."/>
            <person name="Dacks J.B."/>
            <person name="Foster P.G."/>
            <person name="Simillion C."/>
            <person name="Van de Peer Y."/>
            <person name="Miranda-Saavedra D."/>
            <person name="Barton G.J."/>
            <person name="Westrop G.D."/>
            <person name="Mueller S."/>
            <person name="Dessi D."/>
            <person name="Fiori P.L."/>
            <person name="Ren Q."/>
            <person name="Paulsen I."/>
            <person name="Zhang H."/>
            <person name="Bastida-Corcuera F.D."/>
            <person name="Simoes-Barbosa A."/>
            <person name="Brown M.T."/>
            <person name="Hayes R.D."/>
            <person name="Mukherjee M."/>
            <person name="Okumura C.Y."/>
            <person name="Schneider R."/>
            <person name="Smith A.J."/>
            <person name="Vanacova S."/>
            <person name="Villalvazo M."/>
            <person name="Haas B.J."/>
            <person name="Pertea M."/>
            <person name="Feldblyum T.V."/>
            <person name="Utterback T.R."/>
            <person name="Shu C.L."/>
            <person name="Osoegawa K."/>
            <person name="de Jong P.J."/>
            <person name="Hrdy I."/>
            <person name="Horvathova L."/>
            <person name="Zubacova Z."/>
            <person name="Dolezal P."/>
            <person name="Malik S.B."/>
            <person name="Logsdon J.M. Jr."/>
            <person name="Henze K."/>
            <person name="Gupta A."/>
            <person name="Wang C.C."/>
            <person name="Dunne R.L."/>
            <person name="Upcroft J.A."/>
            <person name="Upcroft P."/>
            <person name="White O."/>
            <person name="Salzberg S.L."/>
            <person name="Tang P."/>
            <person name="Chiu C.-H."/>
            <person name="Lee Y.-S."/>
            <person name="Embley T.M."/>
            <person name="Coombs G.H."/>
            <person name="Mottram J.C."/>
            <person name="Tachezy J."/>
            <person name="Fraser-Liggett C.M."/>
            <person name="Johnson P.J."/>
        </authorList>
    </citation>
    <scope>NUCLEOTIDE SEQUENCE [LARGE SCALE GENOMIC DNA]</scope>
    <source>
        <strain evidence="1">G3</strain>
    </source>
</reference>
<dbReference type="PANTHER" id="PTHR45661">
    <property type="entry name" value="SURFACE ANTIGEN"/>
    <property type="match status" value="1"/>
</dbReference>
<dbReference type="VEuPathDB" id="TrichDB:TVAG_324970"/>
<gene>
    <name evidence="1" type="ORF">TVAG_039300</name>
</gene>
<dbReference type="RefSeq" id="XP_001324305.1">
    <property type="nucleotide sequence ID" value="XM_001324270.1"/>
</dbReference>
<dbReference type="Proteomes" id="UP000001542">
    <property type="component" value="Unassembled WGS sequence"/>
</dbReference>
<dbReference type="KEGG" id="tva:4770042"/>
<keyword evidence="2" id="KW-1185">Reference proteome</keyword>
<dbReference type="PANTHER" id="PTHR45661:SF3">
    <property type="entry name" value="IG-LIKE DOMAIN-CONTAINING PROTEIN"/>
    <property type="match status" value="1"/>
</dbReference>
<dbReference type="InterPro" id="IPR026906">
    <property type="entry name" value="LRR_5"/>
</dbReference>
<dbReference type="VEuPathDB" id="TrichDB:TVAGG3_0239150"/>
<dbReference type="AlphaFoldDB" id="A2E5P1"/>
<proteinExistence type="predicted"/>
<dbReference type="InterPro" id="IPR053139">
    <property type="entry name" value="Surface_bspA-like"/>
</dbReference>
<reference evidence="1" key="1">
    <citation type="submission" date="2006-10" db="EMBL/GenBank/DDBJ databases">
        <authorList>
            <person name="Amadeo P."/>
            <person name="Zhao Q."/>
            <person name="Wortman J."/>
            <person name="Fraser-Liggett C."/>
            <person name="Carlton J."/>
        </authorList>
    </citation>
    <scope>NUCLEOTIDE SEQUENCE</scope>
    <source>
        <strain evidence="1">G3</strain>
    </source>
</reference>